<dbReference type="KEGG" id="baf:BAPKO_2063"/>
<evidence type="ECO:0000313" key="1">
    <source>
        <dbReference type="EMBL" id="AEL70681.1"/>
    </source>
</evidence>
<dbReference type="Gene3D" id="1.10.3160.10">
    <property type="entry name" value="Bbcrasp-1"/>
    <property type="match status" value="1"/>
</dbReference>
<evidence type="ECO:0000313" key="2">
    <source>
        <dbReference type="Proteomes" id="UP000005216"/>
    </source>
</evidence>
<dbReference type="EMBL" id="CP002950">
    <property type="protein sequence ID" value="AEL70681.1"/>
    <property type="molecule type" value="Genomic_DNA"/>
</dbReference>
<gene>
    <name evidence="1" type="primary">mmsa67</name>
    <name evidence="1" type="ordered locus">BafPKo_A0062</name>
</gene>
<name>Q0SLU3_BORAP</name>
<dbReference type="RefSeq" id="WP_011703824.1">
    <property type="nucleotide sequence ID" value="NC_008564.1"/>
</dbReference>
<dbReference type="NCBIfam" id="NF033728">
    <property type="entry name" value="borfam54_1"/>
    <property type="match status" value="1"/>
</dbReference>
<dbReference type="Pfam" id="PF05714">
    <property type="entry name" value="PFam54_60"/>
    <property type="match status" value="1"/>
</dbReference>
<evidence type="ECO:0008006" key="3">
    <source>
        <dbReference type="Google" id="ProtNLM"/>
    </source>
</evidence>
<dbReference type="HOGENOM" id="CLU_1173646_0_0_12"/>
<organism evidence="1 2">
    <name type="scientific">Borreliella afzelii (strain PKo)</name>
    <name type="common">Borrelia afzelii</name>
    <dbReference type="NCBI Taxonomy" id="390236"/>
    <lineage>
        <taxon>Bacteria</taxon>
        <taxon>Pseudomonadati</taxon>
        <taxon>Spirochaetota</taxon>
        <taxon>Spirochaetia</taxon>
        <taxon>Spirochaetales</taxon>
        <taxon>Borreliaceae</taxon>
        <taxon>Borreliella</taxon>
    </lineage>
</organism>
<reference evidence="1 2" key="1">
    <citation type="journal article" date="2011" name="J. Bacteriol.">
        <title>Whole-genome sequences of two Borrelia afzelii and two Borrelia garinii Lyme disease agent isolates.</title>
        <authorList>
            <person name="Casjens S.R."/>
            <person name="Mongodin E.F."/>
            <person name="Qiu W.-G."/>
            <person name="Dunn J.J."/>
            <person name="Luft B.J."/>
            <person name="Fraser-Liggett C.M."/>
            <person name="Schutzer S.E."/>
        </authorList>
    </citation>
    <scope>NUCLEOTIDE SEQUENCE [LARGE SCALE GENOMIC DNA]</scope>
    <source>
        <strain evidence="1 2">PKo</strain>
    </source>
</reference>
<dbReference type="Proteomes" id="UP000005216">
    <property type="component" value="Plasmid lp54"/>
</dbReference>
<dbReference type="PATRIC" id="fig|390236.22.peg.1475"/>
<dbReference type="PROSITE" id="PS51257">
    <property type="entry name" value="PROKAR_LIPOPROTEIN"/>
    <property type="match status" value="1"/>
</dbReference>
<dbReference type="AlphaFoldDB" id="Q0SLU3"/>
<dbReference type="InterPro" id="IPR008421">
    <property type="entry name" value="Borrelia_lipoprotein_PFam54/60"/>
</dbReference>
<geneLocation type="plasmid" evidence="1 2">
    <name>lp54</name>
</geneLocation>
<keyword evidence="2" id="KW-1185">Reference proteome</keyword>
<accession>Q0SLU3</accession>
<proteinExistence type="predicted"/>
<protein>
    <recommendedName>
        <fullName evidence="3">Lipoprotein</fullName>
    </recommendedName>
</protein>
<sequence length="231" mass="27237">MKKYKLGFIKLTAIILFLCSCNSIGSKQELAEKIEKIIEPVVEKIESDNKEEELEFDERETIFAIIQKNDELSKDYRRQFYSSLGYNKIRITSIIKIFYKAIEIEKDITKKLELVPLIKLIIDRGSLFVQNPVETAILEINQRKDDLINFNNKEKLNNIKNKINKILGMQQQWMKNIDRIIITYNDDTTLQTNSEELEAYLKTTYEDILKPDSNEIYDLMIEIGRELQENL</sequence>
<keyword evidence="1" id="KW-0614">Plasmid</keyword>
<dbReference type="KEGG" id="bafz:BafPKo_A0062"/>
<dbReference type="OrthoDB" id="352283at2"/>